<evidence type="ECO:0000259" key="20">
    <source>
        <dbReference type="Pfam" id="PF13807"/>
    </source>
</evidence>
<dbReference type="Pfam" id="PF13807">
    <property type="entry name" value="GNVR"/>
    <property type="match status" value="1"/>
</dbReference>
<dbReference type="SUPFAM" id="SSF52540">
    <property type="entry name" value="P-loop containing nucleoside triphosphate hydrolases"/>
    <property type="match status" value="1"/>
</dbReference>
<keyword evidence="5" id="KW-1003">Cell membrane</keyword>
<evidence type="ECO:0000256" key="14">
    <source>
        <dbReference type="ARBA" id="ARBA00023137"/>
    </source>
</evidence>
<reference evidence="21 22" key="1">
    <citation type="submission" date="2018-06" db="EMBL/GenBank/DDBJ databases">
        <title>Extensive metabolic versatility and redundancy in microbially diverse, dynamic hydrothermal sediments.</title>
        <authorList>
            <person name="Dombrowski N."/>
            <person name="Teske A."/>
            <person name="Baker B.J."/>
        </authorList>
    </citation>
    <scope>NUCLEOTIDE SEQUENCE [LARGE SCALE GENOMIC DNA]</scope>
    <source>
        <strain evidence="21">B10_G13</strain>
    </source>
</reference>
<keyword evidence="13 17" id="KW-0472">Membrane</keyword>
<comment type="caution">
    <text evidence="21">The sequence shown here is derived from an EMBL/GenBank/DDBJ whole genome shotgun (WGS) entry which is preliminary data.</text>
</comment>
<evidence type="ECO:0000256" key="2">
    <source>
        <dbReference type="ARBA" id="ARBA00007316"/>
    </source>
</evidence>
<keyword evidence="14" id="KW-0829">Tyrosine-protein kinase</keyword>
<feature type="domain" description="AAA" evidence="19">
    <location>
        <begin position="603"/>
        <end position="756"/>
    </location>
</feature>
<sequence>MIREYNEEITLKEYLYVILNRKRIILIGIFLTVFIVALYTFTRKPIYESYSTVRIDQERGNAVLFGNFNKIINQEAMQTEIEMIKSRTLSEGVVRNLNLNLNIIRKSPNLNMKLDNIVLSDNFYEGTIKFVFTSNKAYNAFINEKKVFSGKLGEVFDYENIHFIPNGKNVTKGKSFILNIGNIKQKALALSNSIKVTPVKDAQMVKITSSSTNPAMSAKIANYIAQEYIIQSIEYERSDARNVRVFIDKRLLIALQNLKEAEDALRFYKEKENFVILDENAKDYINKLSNFETQKARIEMDIKAQEMTIENINKQMSDTLSPYNRYKELASVPSLSGNTTIRELQSRMMELELKKSELLQEFTEKHPEVIAINGQIEDITKSMNSIVKNVLIIGPASNDPIYQSMMSTVISSITIIKADSGKIQALNRVINKYSKKLRNLPRKEVTLAQLVRKKNVNEQIYTMLLTKLEEAKINEARAIAPVRIVDSAIVPTSPVKPRKKLNLIMGLFLGILVGVGGAFLLEYMDNTIKSPEIIEEHFGMPFIGIIPNINGSTKQQDNNHFAIRNKLITQYEPQSPIAEAYRVIRTNLQFASVDNPIKSILLTGVQPGDGKTTTVCNLAITYANMGLKTVVVDTDLRKAQIHRMFGIKENGGISNYLIEDTKLESITYKTEIENLSIIPAGKIKGNFGEILNSNKMKNLIKSLNNKYDIILYDSPPILSVADPLILGSLMDGIILVVRYGFTDKDGLMHVKKTLSQHSTKLIGTILNDTHKEHYSYGYRYYYNDYYGESKKKGKNKFLEFLRRL</sequence>
<evidence type="ECO:0000256" key="9">
    <source>
        <dbReference type="ARBA" id="ARBA00022741"/>
    </source>
</evidence>
<comment type="similarity">
    <text evidence="3">Belongs to the etk/wzc family.</text>
</comment>
<dbReference type="GO" id="GO:0004715">
    <property type="term" value="F:non-membrane spanning protein tyrosine kinase activity"/>
    <property type="evidence" value="ECO:0007669"/>
    <property type="project" value="UniProtKB-EC"/>
</dbReference>
<evidence type="ECO:0000313" key="21">
    <source>
        <dbReference type="EMBL" id="RKX72674.1"/>
    </source>
</evidence>
<evidence type="ECO:0000256" key="4">
    <source>
        <dbReference type="ARBA" id="ARBA00011903"/>
    </source>
</evidence>
<keyword evidence="7" id="KW-0808">Transferase</keyword>
<dbReference type="InterPro" id="IPR003856">
    <property type="entry name" value="LPS_length_determ_N"/>
</dbReference>
<dbReference type="InterPro" id="IPR005702">
    <property type="entry name" value="Wzc-like_C"/>
</dbReference>
<evidence type="ECO:0000256" key="16">
    <source>
        <dbReference type="SAM" id="Coils"/>
    </source>
</evidence>
<evidence type="ECO:0000256" key="5">
    <source>
        <dbReference type="ARBA" id="ARBA00022475"/>
    </source>
</evidence>
<keyword evidence="12 17" id="KW-1133">Transmembrane helix</keyword>
<dbReference type="EC" id="2.7.10.2" evidence="4"/>
<dbReference type="PANTHER" id="PTHR32309">
    <property type="entry name" value="TYROSINE-PROTEIN KINASE"/>
    <property type="match status" value="1"/>
</dbReference>
<feature type="coiled-coil region" evidence="16">
    <location>
        <begin position="251"/>
        <end position="315"/>
    </location>
</feature>
<keyword evidence="9" id="KW-0547">Nucleotide-binding</keyword>
<feature type="domain" description="Polysaccharide chain length determinant N-terminal" evidence="18">
    <location>
        <begin position="7"/>
        <end position="97"/>
    </location>
</feature>
<keyword evidence="10" id="KW-0418">Kinase</keyword>
<evidence type="ECO:0000259" key="19">
    <source>
        <dbReference type="Pfam" id="PF13614"/>
    </source>
</evidence>
<organism evidence="21 22">
    <name type="scientific">candidate division TA06 bacterium</name>
    <dbReference type="NCBI Taxonomy" id="2250710"/>
    <lineage>
        <taxon>Bacteria</taxon>
        <taxon>Bacteria division TA06</taxon>
    </lineage>
</organism>
<evidence type="ECO:0000256" key="11">
    <source>
        <dbReference type="ARBA" id="ARBA00022840"/>
    </source>
</evidence>
<evidence type="ECO:0000313" key="22">
    <source>
        <dbReference type="Proteomes" id="UP000271125"/>
    </source>
</evidence>
<dbReference type="InterPro" id="IPR025669">
    <property type="entry name" value="AAA_dom"/>
</dbReference>
<dbReference type="InterPro" id="IPR027417">
    <property type="entry name" value="P-loop_NTPase"/>
</dbReference>
<evidence type="ECO:0000256" key="12">
    <source>
        <dbReference type="ARBA" id="ARBA00022989"/>
    </source>
</evidence>
<dbReference type="GO" id="GO:0005524">
    <property type="term" value="F:ATP binding"/>
    <property type="evidence" value="ECO:0007669"/>
    <property type="project" value="UniProtKB-KW"/>
</dbReference>
<dbReference type="CDD" id="cd05387">
    <property type="entry name" value="BY-kinase"/>
    <property type="match status" value="1"/>
</dbReference>
<dbReference type="GO" id="GO:0005886">
    <property type="term" value="C:plasma membrane"/>
    <property type="evidence" value="ECO:0007669"/>
    <property type="project" value="UniProtKB-SubCell"/>
</dbReference>
<keyword evidence="11" id="KW-0067">ATP-binding</keyword>
<evidence type="ECO:0000256" key="10">
    <source>
        <dbReference type="ARBA" id="ARBA00022777"/>
    </source>
</evidence>
<keyword evidence="16" id="KW-0175">Coiled coil</keyword>
<dbReference type="Pfam" id="PF02706">
    <property type="entry name" value="Wzz"/>
    <property type="match status" value="1"/>
</dbReference>
<dbReference type="EMBL" id="QNBD01000002">
    <property type="protein sequence ID" value="RKX72674.1"/>
    <property type="molecule type" value="Genomic_DNA"/>
</dbReference>
<gene>
    <name evidence="21" type="ORF">DRP43_00055</name>
</gene>
<protein>
    <recommendedName>
        <fullName evidence="4">non-specific protein-tyrosine kinase</fullName>
        <ecNumber evidence="4">2.7.10.2</ecNumber>
    </recommendedName>
</protein>
<dbReference type="Proteomes" id="UP000271125">
    <property type="component" value="Unassembled WGS sequence"/>
</dbReference>
<keyword evidence="6" id="KW-0997">Cell inner membrane</keyword>
<feature type="transmembrane region" description="Helical" evidence="17">
    <location>
        <begin position="24"/>
        <end position="41"/>
    </location>
</feature>
<evidence type="ECO:0000256" key="6">
    <source>
        <dbReference type="ARBA" id="ARBA00022519"/>
    </source>
</evidence>
<dbReference type="InterPro" id="IPR050445">
    <property type="entry name" value="Bact_polysacc_biosynth/exp"/>
</dbReference>
<dbReference type="AlphaFoldDB" id="A0A660SPE5"/>
<proteinExistence type="inferred from homology"/>
<dbReference type="InterPro" id="IPR032807">
    <property type="entry name" value="GNVR"/>
</dbReference>
<evidence type="ECO:0000259" key="18">
    <source>
        <dbReference type="Pfam" id="PF02706"/>
    </source>
</evidence>
<keyword evidence="8 17" id="KW-0812">Transmembrane</keyword>
<dbReference type="Gene3D" id="3.40.50.300">
    <property type="entry name" value="P-loop containing nucleotide triphosphate hydrolases"/>
    <property type="match status" value="1"/>
</dbReference>
<evidence type="ECO:0000256" key="7">
    <source>
        <dbReference type="ARBA" id="ARBA00022679"/>
    </source>
</evidence>
<dbReference type="GO" id="GO:0042802">
    <property type="term" value="F:identical protein binding"/>
    <property type="evidence" value="ECO:0007669"/>
    <property type="project" value="UniProtKB-ARBA"/>
</dbReference>
<dbReference type="NCBIfam" id="TIGR01007">
    <property type="entry name" value="eps_fam"/>
    <property type="match status" value="1"/>
</dbReference>
<evidence type="ECO:0000256" key="3">
    <source>
        <dbReference type="ARBA" id="ARBA00008883"/>
    </source>
</evidence>
<comment type="catalytic activity">
    <reaction evidence="15">
        <text>L-tyrosyl-[protein] + ATP = O-phospho-L-tyrosyl-[protein] + ADP + H(+)</text>
        <dbReference type="Rhea" id="RHEA:10596"/>
        <dbReference type="Rhea" id="RHEA-COMP:10136"/>
        <dbReference type="Rhea" id="RHEA-COMP:20101"/>
        <dbReference type="ChEBI" id="CHEBI:15378"/>
        <dbReference type="ChEBI" id="CHEBI:30616"/>
        <dbReference type="ChEBI" id="CHEBI:46858"/>
        <dbReference type="ChEBI" id="CHEBI:61978"/>
        <dbReference type="ChEBI" id="CHEBI:456216"/>
        <dbReference type="EC" id="2.7.10.2"/>
    </reaction>
</comment>
<evidence type="ECO:0000256" key="17">
    <source>
        <dbReference type="SAM" id="Phobius"/>
    </source>
</evidence>
<evidence type="ECO:0000256" key="13">
    <source>
        <dbReference type="ARBA" id="ARBA00023136"/>
    </source>
</evidence>
<evidence type="ECO:0000256" key="8">
    <source>
        <dbReference type="ARBA" id="ARBA00022692"/>
    </source>
</evidence>
<name>A0A660SPE5_UNCT6</name>
<dbReference type="PANTHER" id="PTHR32309:SF13">
    <property type="entry name" value="FERRIC ENTEROBACTIN TRANSPORT PROTEIN FEPE"/>
    <property type="match status" value="1"/>
</dbReference>
<evidence type="ECO:0000256" key="1">
    <source>
        <dbReference type="ARBA" id="ARBA00004429"/>
    </source>
</evidence>
<accession>A0A660SPE5</accession>
<dbReference type="FunFam" id="3.40.50.300:FF:000527">
    <property type="entry name" value="Tyrosine-protein kinase etk"/>
    <property type="match status" value="1"/>
</dbReference>
<comment type="similarity">
    <text evidence="2">Belongs to the CpsD/CapB family.</text>
</comment>
<dbReference type="Pfam" id="PF13614">
    <property type="entry name" value="AAA_31"/>
    <property type="match status" value="1"/>
</dbReference>
<feature type="domain" description="Tyrosine-protein kinase G-rich" evidence="20">
    <location>
        <begin position="447"/>
        <end position="520"/>
    </location>
</feature>
<comment type="subcellular location">
    <subcellularLocation>
        <location evidence="1">Cell inner membrane</location>
        <topology evidence="1">Multi-pass membrane protein</topology>
    </subcellularLocation>
</comment>
<evidence type="ECO:0000256" key="15">
    <source>
        <dbReference type="ARBA" id="ARBA00051245"/>
    </source>
</evidence>